<dbReference type="Proteomes" id="UP000717996">
    <property type="component" value="Unassembled WGS sequence"/>
</dbReference>
<organism evidence="1 2">
    <name type="scientific">Rhizopus oryzae</name>
    <name type="common">Mucormycosis agent</name>
    <name type="synonym">Rhizopus arrhizus var. delemar</name>
    <dbReference type="NCBI Taxonomy" id="64495"/>
    <lineage>
        <taxon>Eukaryota</taxon>
        <taxon>Fungi</taxon>
        <taxon>Fungi incertae sedis</taxon>
        <taxon>Mucoromycota</taxon>
        <taxon>Mucoromycotina</taxon>
        <taxon>Mucoromycetes</taxon>
        <taxon>Mucorales</taxon>
        <taxon>Mucorineae</taxon>
        <taxon>Rhizopodaceae</taxon>
        <taxon>Rhizopus</taxon>
    </lineage>
</organism>
<dbReference type="SUPFAM" id="SSF54928">
    <property type="entry name" value="RNA-binding domain, RBD"/>
    <property type="match status" value="1"/>
</dbReference>
<dbReference type="AlphaFoldDB" id="A0A9P6YJ92"/>
<evidence type="ECO:0000313" key="1">
    <source>
        <dbReference type="EMBL" id="KAG1550029.1"/>
    </source>
</evidence>
<protein>
    <submittedName>
        <fullName evidence="1">Uncharacterized protein</fullName>
    </submittedName>
</protein>
<dbReference type="EMBL" id="JAANIT010000239">
    <property type="protein sequence ID" value="KAG1550029.1"/>
    <property type="molecule type" value="Genomic_DNA"/>
</dbReference>
<evidence type="ECO:0000313" key="2">
    <source>
        <dbReference type="Proteomes" id="UP000717996"/>
    </source>
</evidence>
<name>A0A9P6YJ92_RHIOR</name>
<reference evidence="1" key="1">
    <citation type="journal article" date="2020" name="Microb. Genom.">
        <title>Genetic diversity of clinical and environmental Mucorales isolates obtained from an investigation of mucormycosis cases among solid organ transplant recipients.</title>
        <authorList>
            <person name="Nguyen M.H."/>
            <person name="Kaul D."/>
            <person name="Muto C."/>
            <person name="Cheng S.J."/>
            <person name="Richter R.A."/>
            <person name="Bruno V.M."/>
            <person name="Liu G."/>
            <person name="Beyhan S."/>
            <person name="Sundermann A.J."/>
            <person name="Mounaud S."/>
            <person name="Pasculle A.W."/>
            <person name="Nierman W.C."/>
            <person name="Driscoll E."/>
            <person name="Cumbie R."/>
            <person name="Clancy C.J."/>
            <person name="Dupont C.L."/>
        </authorList>
    </citation>
    <scope>NUCLEOTIDE SEQUENCE</scope>
    <source>
        <strain evidence="1">GL16</strain>
    </source>
</reference>
<proteinExistence type="predicted"/>
<dbReference type="GO" id="GO:0003676">
    <property type="term" value="F:nucleic acid binding"/>
    <property type="evidence" value="ECO:0007669"/>
    <property type="project" value="InterPro"/>
</dbReference>
<dbReference type="InterPro" id="IPR035979">
    <property type="entry name" value="RBD_domain_sf"/>
</dbReference>
<comment type="caution">
    <text evidence="1">The sequence shown here is derived from an EMBL/GenBank/DDBJ whole genome shotgun (WGS) entry which is preliminary data.</text>
</comment>
<accession>A0A9P6YJ92</accession>
<gene>
    <name evidence="1" type="ORF">G6F51_002691</name>
</gene>
<dbReference type="OrthoDB" id="2248168at2759"/>
<sequence>MDKNSEVIRIRITNIPYEKDDKLKPLMIQLFEKYGSILEIGLHHTVDGGWFNGRGYVTLVKDKTKNYEPLTPQIPSWEQGHYLHIVWSNMKPICNYCHVDYHTRVNCPVSFVRFSVMEGHLKLIQQRILFADVSVFFPTFVSAKEK</sequence>